<proteinExistence type="predicted"/>
<evidence type="ECO:0008006" key="2">
    <source>
        <dbReference type="Google" id="ProtNLM"/>
    </source>
</evidence>
<accession>A0A9I9E8K1</accession>
<organism evidence="1">
    <name type="scientific">Cucumis melo</name>
    <name type="common">Muskmelon</name>
    <dbReference type="NCBI Taxonomy" id="3656"/>
    <lineage>
        <taxon>Eukaryota</taxon>
        <taxon>Viridiplantae</taxon>
        <taxon>Streptophyta</taxon>
        <taxon>Embryophyta</taxon>
        <taxon>Tracheophyta</taxon>
        <taxon>Spermatophyta</taxon>
        <taxon>Magnoliopsida</taxon>
        <taxon>eudicotyledons</taxon>
        <taxon>Gunneridae</taxon>
        <taxon>Pentapetalae</taxon>
        <taxon>rosids</taxon>
        <taxon>fabids</taxon>
        <taxon>Cucurbitales</taxon>
        <taxon>Cucurbitaceae</taxon>
        <taxon>Benincaseae</taxon>
        <taxon>Cucumis</taxon>
    </lineage>
</organism>
<protein>
    <recommendedName>
        <fullName evidence="2">60S ribosomal protein L7a</fullName>
    </recommendedName>
</protein>
<dbReference type="AlphaFoldDB" id="A0A9I9E8K1"/>
<dbReference type="Gene3D" id="3.30.1330.30">
    <property type="match status" value="1"/>
</dbReference>
<dbReference type="InterPro" id="IPR029064">
    <property type="entry name" value="Ribosomal_eL30-like_sf"/>
</dbReference>
<name>A0A9I9E8K1_CUCME</name>
<sequence>MSTVELRSLLLFDDLGKLAIDLLGFVVPNVVHIKTASILCLTVVKNEDKMEFSRILEAIKANFNKYDEYRKKWGGGIMGSKSGKPSIWWYNFKATVWYGFITIHMIDKGGGNADNMICKSFPLLHLIEL</sequence>
<dbReference type="Gramene" id="MELO3C030166.2.1">
    <property type="protein sequence ID" value="MELO3C030166.2.1"/>
    <property type="gene ID" value="MELO3C030166.2"/>
</dbReference>
<evidence type="ECO:0000313" key="1">
    <source>
        <dbReference type="EnsemblPlants" id="MELO3C030166.2.1"/>
    </source>
</evidence>
<dbReference type="EnsemblPlants" id="MELO3C030166.2.1">
    <property type="protein sequence ID" value="MELO3C030166.2.1"/>
    <property type="gene ID" value="MELO3C030166.2"/>
</dbReference>
<reference evidence="1" key="1">
    <citation type="submission" date="2023-03" db="UniProtKB">
        <authorList>
            <consortium name="EnsemblPlants"/>
        </authorList>
    </citation>
    <scope>IDENTIFICATION</scope>
</reference>